<sequence>MGWLSDFYKSLGDSTEPSVYQPYIPPEYERQEEVSGARKEIGESTRDVTEALYQLTKAQTDAAPIRANLPEYTKSGSINRQLEGASGEVIRDTLKKARGSKSGADGLTIAEQLGTLESLGLSFDTKGAKTGEEETKVSETLGSFRDLLKVRKQEWEDYVSEFTKRKTAHEQLPGNLDALYDTYISSLGSARKALDVLKEFSDPFVVPAKTKPINEMHFGKGTIGGIARKNAMKRTVNGQYTIEPEQKFTDVYSMVPGTEITKFEQLLSQTEAKPKIPTFPKMERTPFDVI</sequence>
<gene>
    <name evidence="2" type="ORF">MM415A00945_0015</name>
</gene>
<feature type="region of interest" description="Disordered" evidence="1">
    <location>
        <begin position="1"/>
        <end position="22"/>
    </location>
</feature>
<protein>
    <submittedName>
        <fullName evidence="2">Uncharacterized protein</fullName>
    </submittedName>
</protein>
<reference evidence="2" key="1">
    <citation type="submission" date="2020-03" db="EMBL/GenBank/DDBJ databases">
        <title>The deep terrestrial virosphere.</title>
        <authorList>
            <person name="Holmfeldt K."/>
            <person name="Nilsson E."/>
            <person name="Simone D."/>
            <person name="Lopez-Fernandez M."/>
            <person name="Wu X."/>
            <person name="de Brujin I."/>
            <person name="Lundin D."/>
            <person name="Andersson A."/>
            <person name="Bertilsson S."/>
            <person name="Dopson M."/>
        </authorList>
    </citation>
    <scope>NUCLEOTIDE SEQUENCE</scope>
    <source>
        <strain evidence="2">MM415A00945</strain>
    </source>
</reference>
<dbReference type="AlphaFoldDB" id="A0A6M3KB45"/>
<organism evidence="2">
    <name type="scientific">viral metagenome</name>
    <dbReference type="NCBI Taxonomy" id="1070528"/>
    <lineage>
        <taxon>unclassified sequences</taxon>
        <taxon>metagenomes</taxon>
        <taxon>organismal metagenomes</taxon>
    </lineage>
</organism>
<accession>A0A6M3KB45</accession>
<proteinExistence type="predicted"/>
<evidence type="ECO:0000313" key="2">
    <source>
        <dbReference type="EMBL" id="QJA79090.1"/>
    </source>
</evidence>
<name>A0A6M3KB45_9ZZZZ</name>
<dbReference type="EMBL" id="MT142366">
    <property type="protein sequence ID" value="QJA79090.1"/>
    <property type="molecule type" value="Genomic_DNA"/>
</dbReference>
<evidence type="ECO:0000256" key="1">
    <source>
        <dbReference type="SAM" id="MobiDB-lite"/>
    </source>
</evidence>